<dbReference type="EMBL" id="VSSQ01000051">
    <property type="protein sequence ID" value="MPL70089.1"/>
    <property type="molecule type" value="Genomic_DNA"/>
</dbReference>
<sequence length="282" mass="32917">MISFSSKISYSQSQNTIADTNSIWSIYNELVVAEPIPTSYYILLKGDTTIDSKHYKKVWTNNDLSITDEMEFHALIREENQKTYVRYYHSGLDSILGENLLYDFSLSNGDTFNLNIYEQVFSFNVSVDSIQINNEIRKRIILSGNFIPNMTWVEKIGCLEAGLLYESLFGLGVIEKLLCYYYNDNVLYSNPEFNYCNIVGINYPRKEENQIKVYPTLIDKEVNISSEKYPINLSVIDLFGREVLRKEIYNNRAIDFDFLKRGTYILKLKHKDAIINRKIIKK</sequence>
<name>A0A644TTX5_9ZZZZ</name>
<dbReference type="NCBIfam" id="TIGR04183">
    <property type="entry name" value="Por_Secre_tail"/>
    <property type="match status" value="1"/>
</dbReference>
<gene>
    <name evidence="1" type="ORF">SDC9_15840</name>
</gene>
<dbReference type="InterPro" id="IPR026444">
    <property type="entry name" value="Secre_tail"/>
</dbReference>
<proteinExistence type="predicted"/>
<comment type="caution">
    <text evidence="1">The sequence shown here is derived from an EMBL/GenBank/DDBJ whole genome shotgun (WGS) entry which is preliminary data.</text>
</comment>
<dbReference type="AlphaFoldDB" id="A0A644TTX5"/>
<evidence type="ECO:0008006" key="2">
    <source>
        <dbReference type="Google" id="ProtNLM"/>
    </source>
</evidence>
<accession>A0A644TTX5</accession>
<protein>
    <recommendedName>
        <fullName evidence="2">Secretion system C-terminal sorting domain-containing protein</fullName>
    </recommendedName>
</protein>
<reference evidence="1" key="1">
    <citation type="submission" date="2019-08" db="EMBL/GenBank/DDBJ databases">
        <authorList>
            <person name="Kucharzyk K."/>
            <person name="Murdoch R.W."/>
            <person name="Higgins S."/>
            <person name="Loffler F."/>
        </authorList>
    </citation>
    <scope>NUCLEOTIDE SEQUENCE</scope>
</reference>
<evidence type="ECO:0000313" key="1">
    <source>
        <dbReference type="EMBL" id="MPL70089.1"/>
    </source>
</evidence>
<organism evidence="1">
    <name type="scientific">bioreactor metagenome</name>
    <dbReference type="NCBI Taxonomy" id="1076179"/>
    <lineage>
        <taxon>unclassified sequences</taxon>
        <taxon>metagenomes</taxon>
        <taxon>ecological metagenomes</taxon>
    </lineage>
</organism>